<dbReference type="InterPro" id="IPR001810">
    <property type="entry name" value="F-box_dom"/>
</dbReference>
<keyword evidence="3" id="KW-1185">Reference proteome</keyword>
<protein>
    <recommendedName>
        <fullName evidence="1">F-box domain-containing protein</fullName>
    </recommendedName>
</protein>
<dbReference type="OrthoDB" id="660555at2759"/>
<dbReference type="Pfam" id="PF12937">
    <property type="entry name" value="F-box-like"/>
    <property type="match status" value="1"/>
</dbReference>
<accession>A0A397W3S2</accession>
<evidence type="ECO:0000313" key="3">
    <source>
        <dbReference type="Proteomes" id="UP000266673"/>
    </source>
</evidence>
<organism evidence="2 3">
    <name type="scientific">Gigaspora rosea</name>
    <dbReference type="NCBI Taxonomy" id="44941"/>
    <lineage>
        <taxon>Eukaryota</taxon>
        <taxon>Fungi</taxon>
        <taxon>Fungi incertae sedis</taxon>
        <taxon>Mucoromycota</taxon>
        <taxon>Glomeromycotina</taxon>
        <taxon>Glomeromycetes</taxon>
        <taxon>Diversisporales</taxon>
        <taxon>Gigasporaceae</taxon>
        <taxon>Gigaspora</taxon>
    </lineage>
</organism>
<sequence>MPELMEKILNNLNNEFNSLYSCALVNRHWCKISIPILWQNPFTCENYHKTLIISGYLSSLGKDEQIGLQSMLKAGASLQELCLNYFEHPFGLKLSVTLDEIQPEICCSLEQNMQFLSRLQNLTINLIRSDSNFNIENLTKLLKILGKGTTKLSTLNIRVPYYYDPQLFYSLICIINSQRQLKQFDMIDKYGFSKNLPSIISALKSQKQSLQEVRIEGCNFTEVFKVLMNFENLETLCIINCEFSNNTELLKILEKNFYKIKTFDVVTDMEFDTLSIVQCIKKFGSLLHRLKLYSDKDIVEKSLLPETIKSFCPNITYLYIMDIGLSAQIQELIGNLQKLQFLTLYNENVDAFDGIIDKDLRRQVIQFAGILPSTLQYLDITGSLLNSCIDIITQPLQCTFKKVAN</sequence>
<dbReference type="InterPro" id="IPR036047">
    <property type="entry name" value="F-box-like_dom_sf"/>
</dbReference>
<dbReference type="Proteomes" id="UP000266673">
    <property type="component" value="Unassembled WGS sequence"/>
</dbReference>
<proteinExistence type="predicted"/>
<evidence type="ECO:0000259" key="1">
    <source>
        <dbReference type="Pfam" id="PF12937"/>
    </source>
</evidence>
<name>A0A397W3S2_9GLOM</name>
<feature type="domain" description="F-box" evidence="1">
    <location>
        <begin position="2"/>
        <end position="42"/>
    </location>
</feature>
<dbReference type="SUPFAM" id="SSF52047">
    <property type="entry name" value="RNI-like"/>
    <property type="match status" value="1"/>
</dbReference>
<comment type="caution">
    <text evidence="2">The sequence shown here is derived from an EMBL/GenBank/DDBJ whole genome shotgun (WGS) entry which is preliminary data.</text>
</comment>
<dbReference type="EMBL" id="QKWP01000117">
    <property type="protein sequence ID" value="RIB26933.1"/>
    <property type="molecule type" value="Genomic_DNA"/>
</dbReference>
<dbReference type="InterPro" id="IPR032675">
    <property type="entry name" value="LRR_dom_sf"/>
</dbReference>
<dbReference type="SUPFAM" id="SSF81383">
    <property type="entry name" value="F-box domain"/>
    <property type="match status" value="1"/>
</dbReference>
<evidence type="ECO:0000313" key="2">
    <source>
        <dbReference type="EMBL" id="RIB26933.1"/>
    </source>
</evidence>
<gene>
    <name evidence="2" type="ORF">C2G38_2138062</name>
</gene>
<dbReference type="Gene3D" id="3.80.10.10">
    <property type="entry name" value="Ribonuclease Inhibitor"/>
    <property type="match status" value="1"/>
</dbReference>
<reference evidence="2 3" key="1">
    <citation type="submission" date="2018-06" db="EMBL/GenBank/DDBJ databases">
        <title>Comparative genomics reveals the genomic features of Rhizophagus irregularis, R. cerebriforme, R. diaphanum and Gigaspora rosea, and their symbiotic lifestyle signature.</title>
        <authorList>
            <person name="Morin E."/>
            <person name="San Clemente H."/>
            <person name="Chen E.C.H."/>
            <person name="De La Providencia I."/>
            <person name="Hainaut M."/>
            <person name="Kuo A."/>
            <person name="Kohler A."/>
            <person name="Murat C."/>
            <person name="Tang N."/>
            <person name="Roy S."/>
            <person name="Loubradou J."/>
            <person name="Henrissat B."/>
            <person name="Grigoriev I.V."/>
            <person name="Corradi N."/>
            <person name="Roux C."/>
            <person name="Martin F.M."/>
        </authorList>
    </citation>
    <scope>NUCLEOTIDE SEQUENCE [LARGE SCALE GENOMIC DNA]</scope>
    <source>
        <strain evidence="2 3">DAOM 194757</strain>
    </source>
</reference>
<dbReference type="AlphaFoldDB" id="A0A397W3S2"/>